<evidence type="ECO:0000313" key="1">
    <source>
        <dbReference type="EMBL" id="GGY21053.1"/>
    </source>
</evidence>
<reference evidence="2" key="1">
    <citation type="journal article" date="2019" name="Int. J. Syst. Evol. Microbiol.">
        <title>The Global Catalogue of Microorganisms (GCM) 10K type strain sequencing project: providing services to taxonomists for standard genome sequencing and annotation.</title>
        <authorList>
            <consortium name="The Broad Institute Genomics Platform"/>
            <consortium name="The Broad Institute Genome Sequencing Center for Infectious Disease"/>
            <person name="Wu L."/>
            <person name="Ma J."/>
        </authorList>
    </citation>
    <scope>NUCLEOTIDE SEQUENCE [LARGE SCALE GENOMIC DNA]</scope>
    <source>
        <strain evidence="2">JCM 4594</strain>
    </source>
</reference>
<comment type="caution">
    <text evidence="1">The sequence shown here is derived from an EMBL/GenBank/DDBJ whole genome shotgun (WGS) entry which is preliminary data.</text>
</comment>
<organism evidence="1 2">
    <name type="scientific">Streptomyces xanthochromogenes</name>
    <dbReference type="NCBI Taxonomy" id="67384"/>
    <lineage>
        <taxon>Bacteria</taxon>
        <taxon>Bacillati</taxon>
        <taxon>Actinomycetota</taxon>
        <taxon>Actinomycetes</taxon>
        <taxon>Kitasatosporales</taxon>
        <taxon>Streptomycetaceae</taxon>
        <taxon>Streptomyces</taxon>
    </lineage>
</organism>
<dbReference type="Proteomes" id="UP000600946">
    <property type="component" value="Unassembled WGS sequence"/>
</dbReference>
<protein>
    <submittedName>
        <fullName evidence="1">Uncharacterized protein</fullName>
    </submittedName>
</protein>
<name>A0ABQ2ZPK5_9ACTN</name>
<dbReference type="GeneID" id="96289228"/>
<dbReference type="RefSeq" id="WP_190026471.1">
    <property type="nucleotide sequence ID" value="NZ_BMUU01000002.1"/>
</dbReference>
<sequence length="192" mass="20673">MTATVTAEDHLATGDSINEQLNAGISLAAAAARLGITPKWATKLAWLSRTFTAAAREEIGTENLARLRITHLEAIAGQQEHLRVPLLIAAAEERLSVRNLRQRAAGLRSSCQLADQATDTVERSGGPDAMRSTERALTRYARMPKDQLLRIYTGKSGPYIVGVIRAAHQLEARITQEGGESLSVPPNGGNLI</sequence>
<dbReference type="EMBL" id="BMUU01000002">
    <property type="protein sequence ID" value="GGY21053.1"/>
    <property type="molecule type" value="Genomic_DNA"/>
</dbReference>
<accession>A0ABQ2ZPK5</accession>
<proteinExistence type="predicted"/>
<evidence type="ECO:0000313" key="2">
    <source>
        <dbReference type="Proteomes" id="UP000600946"/>
    </source>
</evidence>
<gene>
    <name evidence="1" type="ORF">GCM10010326_12250</name>
</gene>
<keyword evidence="2" id="KW-1185">Reference proteome</keyword>